<dbReference type="eggNOG" id="KOG2586">
    <property type="taxonomic scope" value="Eukaryota"/>
</dbReference>
<evidence type="ECO:0000256" key="7">
    <source>
        <dbReference type="ARBA" id="ARBA00012801"/>
    </source>
</evidence>
<evidence type="ECO:0000313" key="14">
    <source>
        <dbReference type="EnsemblMetazoa" id="Aqu2.1.41674_001"/>
    </source>
</evidence>
<evidence type="ECO:0000256" key="8">
    <source>
        <dbReference type="ARBA" id="ARBA00022630"/>
    </source>
</evidence>
<dbReference type="GO" id="GO:0004733">
    <property type="term" value="F:pyridoxamine phosphate oxidase activity"/>
    <property type="evidence" value="ECO:0007669"/>
    <property type="project" value="UniProtKB-EC"/>
</dbReference>
<reference evidence="15" key="1">
    <citation type="journal article" date="2010" name="Nature">
        <title>The Amphimedon queenslandica genome and the evolution of animal complexity.</title>
        <authorList>
            <person name="Srivastava M."/>
            <person name="Simakov O."/>
            <person name="Chapman J."/>
            <person name="Fahey B."/>
            <person name="Gauthier M.E."/>
            <person name="Mitros T."/>
            <person name="Richards G.S."/>
            <person name="Conaco C."/>
            <person name="Dacre M."/>
            <person name="Hellsten U."/>
            <person name="Larroux C."/>
            <person name="Putnam N.H."/>
            <person name="Stanke M."/>
            <person name="Adamska M."/>
            <person name="Darling A."/>
            <person name="Degnan S.M."/>
            <person name="Oakley T.H."/>
            <person name="Plachetzki D.C."/>
            <person name="Zhai Y."/>
            <person name="Adamski M."/>
            <person name="Calcino A."/>
            <person name="Cummins S.F."/>
            <person name="Goodstein D.M."/>
            <person name="Harris C."/>
            <person name="Jackson D.J."/>
            <person name="Leys S.P."/>
            <person name="Shu S."/>
            <person name="Woodcroft B.J."/>
            <person name="Vervoort M."/>
            <person name="Kosik K.S."/>
            <person name="Manning G."/>
            <person name="Degnan B.M."/>
            <person name="Rokhsar D.S."/>
        </authorList>
    </citation>
    <scope>NUCLEOTIDE SEQUENCE [LARGE SCALE GENOMIC DNA]</scope>
</reference>
<dbReference type="InParanoid" id="A0A1X7VP62"/>
<comment type="pathway">
    <text evidence="3">Cofactor metabolism; pyridoxal 5'-phosphate salvage; pyridoxal 5'-phosphate from pyridoxamine 5'-phosphate: step 1/1.</text>
</comment>
<evidence type="ECO:0000313" key="15">
    <source>
        <dbReference type="Proteomes" id="UP000007879"/>
    </source>
</evidence>
<dbReference type="OrthoDB" id="303614at2759"/>
<evidence type="ECO:0000259" key="13">
    <source>
        <dbReference type="Pfam" id="PF10590"/>
    </source>
</evidence>
<accession>A0A1X7VP62</accession>
<dbReference type="Gene3D" id="2.30.110.10">
    <property type="entry name" value="Electron Transport, Fmn-binding Protein, Chain A"/>
    <property type="match status" value="1"/>
</dbReference>
<dbReference type="GO" id="GO:0010181">
    <property type="term" value="F:FMN binding"/>
    <property type="evidence" value="ECO:0007669"/>
    <property type="project" value="InterPro"/>
</dbReference>
<dbReference type="KEGG" id="aqu:100635257"/>
<feature type="domain" description="Pyridoxamine 5'-phosphate oxidase N-terminal" evidence="12">
    <location>
        <begin position="68"/>
        <end position="187"/>
    </location>
</feature>
<evidence type="ECO:0000259" key="12">
    <source>
        <dbReference type="Pfam" id="PF01243"/>
    </source>
</evidence>
<dbReference type="Pfam" id="PF01243">
    <property type="entry name" value="PNPOx_N"/>
    <property type="match status" value="1"/>
</dbReference>
<keyword evidence="15" id="KW-1185">Reference proteome</keyword>
<dbReference type="InterPro" id="IPR012349">
    <property type="entry name" value="Split_barrel_FMN-bd"/>
</dbReference>
<comment type="similarity">
    <text evidence="5">Belongs to the pyridoxamine 5'-phosphate oxidase family.</text>
</comment>
<dbReference type="PROSITE" id="PS01064">
    <property type="entry name" value="PYRIDOX_OXIDASE"/>
    <property type="match status" value="1"/>
</dbReference>
<dbReference type="EC" id="1.4.3.5" evidence="7"/>
<comment type="subunit">
    <text evidence="6">Homodimer.</text>
</comment>
<dbReference type="InterPro" id="IPR019740">
    <property type="entry name" value="Pyridox_Oxase_CS"/>
</dbReference>
<protein>
    <recommendedName>
        <fullName evidence="7">pyridoxal 5'-phosphate synthase</fullName>
        <ecNumber evidence="7">1.4.3.5</ecNumber>
    </recommendedName>
</protein>
<dbReference type="EnsemblMetazoa" id="Aqu2.1.41674_001">
    <property type="protein sequence ID" value="Aqu2.1.41674_001"/>
    <property type="gene ID" value="Aqu2.1.41674"/>
</dbReference>
<dbReference type="PANTHER" id="PTHR10851:SF0">
    <property type="entry name" value="PYRIDOXINE-5'-PHOSPHATE OXIDASE"/>
    <property type="match status" value="1"/>
</dbReference>
<dbReference type="FunFam" id="2.30.110.10:FF:000005">
    <property type="entry name" value="NAD(P)H-hydrate epimerase"/>
    <property type="match status" value="1"/>
</dbReference>
<evidence type="ECO:0000256" key="11">
    <source>
        <dbReference type="ARBA" id="ARBA00023096"/>
    </source>
</evidence>
<dbReference type="InterPro" id="IPR000659">
    <property type="entry name" value="Pyridox_Oxase"/>
</dbReference>
<evidence type="ECO:0000256" key="6">
    <source>
        <dbReference type="ARBA" id="ARBA00011738"/>
    </source>
</evidence>
<dbReference type="Pfam" id="PF10590">
    <property type="entry name" value="PNP_phzG_C"/>
    <property type="match status" value="1"/>
</dbReference>
<comment type="cofactor">
    <cofactor evidence="1">
        <name>FMN</name>
        <dbReference type="ChEBI" id="CHEBI:58210"/>
    </cofactor>
</comment>
<evidence type="ECO:0000256" key="4">
    <source>
        <dbReference type="ARBA" id="ARBA00005037"/>
    </source>
</evidence>
<comment type="pathway">
    <text evidence="4">Cofactor metabolism; pyridoxal 5'-phosphate salvage; pyridoxal 5'-phosphate from pyridoxine 5'-phosphate: step 1/1.</text>
</comment>
<dbReference type="Proteomes" id="UP000007879">
    <property type="component" value="Unassembled WGS sequence"/>
</dbReference>
<sequence>MLSRFVANFCYRRSIKLMSSGPASPVKDLYSQRTPYESQILSEESLVSKDDPLAVFHSWFLAASQCTEIKEANAVCLATCSLSGQPSCRMLLMKHYSGEGFKFFTNYQSRKGQDLSENPNASLLFYWAPLHRQVRIEGVVSKLAEDESAVYFNSRPISSQISAVVSQQSSEVNSRAELEEEHQKITEKCEKGIPLSKPEDWGGFVLVPNYYEFWQGHSNRLHDRICFKRRGEIWKLARLAP</sequence>
<dbReference type="SUPFAM" id="SSF50475">
    <property type="entry name" value="FMN-binding split barrel"/>
    <property type="match status" value="1"/>
</dbReference>
<feature type="domain" description="Pyridoxine 5'-phosphate oxidase dimerisation C-terminal" evidence="13">
    <location>
        <begin position="201"/>
        <end position="241"/>
    </location>
</feature>
<evidence type="ECO:0000256" key="3">
    <source>
        <dbReference type="ARBA" id="ARBA00004738"/>
    </source>
</evidence>
<name>A0A1X7VP62_AMPQE</name>
<dbReference type="GO" id="GO:0008615">
    <property type="term" value="P:pyridoxine biosynthetic process"/>
    <property type="evidence" value="ECO:0007669"/>
    <property type="project" value="UniProtKB-KW"/>
</dbReference>
<evidence type="ECO:0000256" key="2">
    <source>
        <dbReference type="ARBA" id="ARBA00003691"/>
    </source>
</evidence>
<dbReference type="AlphaFoldDB" id="A0A1X7VP62"/>
<gene>
    <name evidence="14" type="primary">100635257</name>
</gene>
<dbReference type="InterPro" id="IPR019576">
    <property type="entry name" value="Pyridoxamine_oxidase_dimer_C"/>
</dbReference>
<proteinExistence type="inferred from homology"/>
<dbReference type="EnsemblMetazoa" id="XM_003383367.3">
    <property type="protein sequence ID" value="XP_003383415.1"/>
    <property type="gene ID" value="LOC100635257"/>
</dbReference>
<dbReference type="STRING" id="400682.A0A1X7VP62"/>
<evidence type="ECO:0000256" key="9">
    <source>
        <dbReference type="ARBA" id="ARBA00022643"/>
    </source>
</evidence>
<dbReference type="OMA" id="LYEANAM"/>
<dbReference type="NCBIfam" id="NF004231">
    <property type="entry name" value="PRK05679.1"/>
    <property type="match status" value="1"/>
</dbReference>
<organism evidence="14">
    <name type="scientific">Amphimedon queenslandica</name>
    <name type="common">Sponge</name>
    <dbReference type="NCBI Taxonomy" id="400682"/>
    <lineage>
        <taxon>Eukaryota</taxon>
        <taxon>Metazoa</taxon>
        <taxon>Porifera</taxon>
        <taxon>Demospongiae</taxon>
        <taxon>Heteroscleromorpha</taxon>
        <taxon>Haplosclerida</taxon>
        <taxon>Niphatidae</taxon>
        <taxon>Amphimedon</taxon>
    </lineage>
</organism>
<keyword evidence="8" id="KW-0285">Flavoprotein</keyword>
<dbReference type="InterPro" id="IPR011576">
    <property type="entry name" value="Pyridox_Oxase_N"/>
</dbReference>
<dbReference type="UniPathway" id="UPA01068">
    <property type="reaction ID" value="UER00304"/>
</dbReference>
<evidence type="ECO:0000256" key="5">
    <source>
        <dbReference type="ARBA" id="ARBA00007301"/>
    </source>
</evidence>
<dbReference type="PANTHER" id="PTHR10851">
    <property type="entry name" value="PYRIDOXINE-5-PHOSPHATE OXIDASE"/>
    <property type="match status" value="1"/>
</dbReference>
<keyword evidence="9" id="KW-0288">FMN</keyword>
<evidence type="ECO:0000256" key="1">
    <source>
        <dbReference type="ARBA" id="ARBA00001917"/>
    </source>
</evidence>
<dbReference type="NCBIfam" id="TIGR00558">
    <property type="entry name" value="pdxH"/>
    <property type="match status" value="1"/>
</dbReference>
<keyword evidence="11" id="KW-0664">Pyridoxine biosynthesis</keyword>
<keyword evidence="10" id="KW-0560">Oxidoreductase</keyword>
<reference evidence="14" key="2">
    <citation type="submission" date="2017-05" db="UniProtKB">
        <authorList>
            <consortium name="EnsemblMetazoa"/>
        </authorList>
    </citation>
    <scope>IDENTIFICATION</scope>
</reference>
<evidence type="ECO:0000256" key="10">
    <source>
        <dbReference type="ARBA" id="ARBA00023002"/>
    </source>
</evidence>
<dbReference type="HAMAP" id="MF_01629">
    <property type="entry name" value="PdxH"/>
    <property type="match status" value="1"/>
</dbReference>
<dbReference type="PIRSF" id="PIRSF000190">
    <property type="entry name" value="Pyd_amn-ph_oxd"/>
    <property type="match status" value="1"/>
</dbReference>
<comment type="function">
    <text evidence="2">Catalyzes the oxidation of either pyridoxine 5'-phosphate (PNP) or pyridoxamine 5'-phosphate (PMP) into pyridoxal 5'-phosphate (PLP).</text>
</comment>